<dbReference type="EMBL" id="AMYD01001330">
    <property type="protein sequence ID" value="EQB53653.1"/>
    <property type="molecule type" value="Genomic_DNA"/>
</dbReference>
<dbReference type="PANTHER" id="PTHR43591">
    <property type="entry name" value="METHYLTRANSFERASE"/>
    <property type="match status" value="1"/>
</dbReference>
<dbReference type="OMA" id="PVNCIFE"/>
<evidence type="ECO:0000256" key="1">
    <source>
        <dbReference type="ARBA" id="ARBA00038158"/>
    </source>
</evidence>
<reference evidence="4" key="1">
    <citation type="journal article" date="2013" name="Mol. Plant Microbe Interact.">
        <title>Global aspects of pacC regulation of pathogenicity genes in Colletotrichum gloeosporioides as revealed by transcriptome analysis.</title>
        <authorList>
            <person name="Alkan N."/>
            <person name="Meng X."/>
            <person name="Friedlander G."/>
            <person name="Reuveni E."/>
            <person name="Sukno S."/>
            <person name="Sherman A."/>
            <person name="Thon M."/>
            <person name="Fluhr R."/>
            <person name="Prusky D."/>
        </authorList>
    </citation>
    <scope>NUCLEOTIDE SEQUENCE [LARGE SCALE GENOMIC DNA]</scope>
    <source>
        <strain evidence="4">Cg-14</strain>
    </source>
</reference>
<dbReference type="AlphaFoldDB" id="T0KLS3"/>
<evidence type="ECO:0000313" key="3">
    <source>
        <dbReference type="EMBL" id="EQB53653.1"/>
    </source>
</evidence>
<dbReference type="InterPro" id="IPR029063">
    <property type="entry name" value="SAM-dependent_MTases_sf"/>
</dbReference>
<dbReference type="SUPFAM" id="SSF53335">
    <property type="entry name" value="S-adenosyl-L-methionine-dependent methyltransferases"/>
    <property type="match status" value="1"/>
</dbReference>
<keyword evidence="3" id="KW-0808">Transferase</keyword>
<feature type="region of interest" description="Disordered" evidence="2">
    <location>
        <begin position="1"/>
        <end position="78"/>
    </location>
</feature>
<dbReference type="PANTHER" id="PTHR43591:SF10">
    <property type="entry name" value="ABC TRANSMEMBRANE TYPE-1 DOMAIN-CONTAINING PROTEIN-RELATED"/>
    <property type="match status" value="1"/>
</dbReference>
<comment type="caution">
    <text evidence="3">The sequence shown here is derived from an EMBL/GenBank/DDBJ whole genome shotgun (WGS) entry which is preliminary data.</text>
</comment>
<dbReference type="STRING" id="1237896.T0KLS3"/>
<keyword evidence="3" id="KW-0489">Methyltransferase</keyword>
<feature type="compositionally biased region" description="Low complexity" evidence="2">
    <location>
        <begin position="19"/>
        <end position="32"/>
    </location>
</feature>
<name>T0KLS3_COLGC</name>
<organism evidence="3 4">
    <name type="scientific">Colletotrichum gloeosporioides (strain Cg-14)</name>
    <name type="common">Anthracnose fungus</name>
    <name type="synonym">Glomerella cingulata</name>
    <dbReference type="NCBI Taxonomy" id="1237896"/>
    <lineage>
        <taxon>Eukaryota</taxon>
        <taxon>Fungi</taxon>
        <taxon>Dikarya</taxon>
        <taxon>Ascomycota</taxon>
        <taxon>Pezizomycotina</taxon>
        <taxon>Sordariomycetes</taxon>
        <taxon>Hypocreomycetidae</taxon>
        <taxon>Glomerellales</taxon>
        <taxon>Glomerellaceae</taxon>
        <taxon>Colletotrichum</taxon>
        <taxon>Colletotrichum gloeosporioides species complex</taxon>
    </lineage>
</organism>
<dbReference type="Proteomes" id="UP000015530">
    <property type="component" value="Unassembled WGS sequence"/>
</dbReference>
<sequence length="372" mass="41673">MADQQSQQAAEPTTADAVPSSSATASQSGTQPQEHQLTSPGEQHHRNEEEAPVDDESERSSVAGFDTDESSHASLRSSILDYRRENGRTYHRLSDGKYPLPNDELEQERLDIVNHMWTLIWDGEFCVCPKNDGAKRVLDVGTGTGIWAMDYADAHPEAYVIGADLSPIQPNFTPVNCIFEVDDLEKEWTWSEPFDFIFARNMCGSFADWPSFIAQAFENLEPGGYLEIHDTLHPLLCDDDTIKKDDPVSKWSNLIVEAAEKVGRSIKIGHQFPRLLQEAGFEEVTTTKFKAPLSPWPADPKWKEVGELVQASLLGGLEGLSLAIFTRMLDWTRDETLVLCAQVRNDVKNTGLHGYYDGMSVYGRKPFPNKDH</sequence>
<dbReference type="GO" id="GO:0008168">
    <property type="term" value="F:methyltransferase activity"/>
    <property type="evidence" value="ECO:0007669"/>
    <property type="project" value="UniProtKB-KW"/>
</dbReference>
<dbReference type="OrthoDB" id="2013972at2759"/>
<proteinExistence type="inferred from homology"/>
<dbReference type="Pfam" id="PF13489">
    <property type="entry name" value="Methyltransf_23"/>
    <property type="match status" value="1"/>
</dbReference>
<comment type="similarity">
    <text evidence="1">Belongs to the methyltransferase superfamily. LaeA methyltransferase family.</text>
</comment>
<dbReference type="HOGENOM" id="CLU_010595_1_2_1"/>
<dbReference type="Gene3D" id="3.40.50.150">
    <property type="entry name" value="Vaccinia Virus protein VP39"/>
    <property type="match status" value="1"/>
</dbReference>
<accession>T0KLS3</accession>
<gene>
    <name evidence="3" type="ORF">CGLO_06612</name>
</gene>
<evidence type="ECO:0000256" key="2">
    <source>
        <dbReference type="SAM" id="MobiDB-lite"/>
    </source>
</evidence>
<protein>
    <submittedName>
        <fullName evidence="3">Methyltransferase domain-containing protein</fullName>
    </submittedName>
</protein>
<dbReference type="GO" id="GO:0032259">
    <property type="term" value="P:methylation"/>
    <property type="evidence" value="ECO:0007669"/>
    <property type="project" value="UniProtKB-KW"/>
</dbReference>
<dbReference type="CDD" id="cd02440">
    <property type="entry name" value="AdoMet_MTases"/>
    <property type="match status" value="1"/>
</dbReference>
<evidence type="ECO:0000313" key="4">
    <source>
        <dbReference type="Proteomes" id="UP000015530"/>
    </source>
</evidence>
<feature type="compositionally biased region" description="Polar residues" evidence="2">
    <location>
        <begin position="1"/>
        <end position="11"/>
    </location>
</feature>